<dbReference type="EMBL" id="BSXS01013279">
    <property type="protein sequence ID" value="GMF03807.1"/>
    <property type="molecule type" value="Genomic_DNA"/>
</dbReference>
<reference evidence="1" key="1">
    <citation type="submission" date="2023-04" db="EMBL/GenBank/DDBJ databases">
        <title>Ambrosiozyma monospora NBRC 10751.</title>
        <authorList>
            <person name="Ichikawa N."/>
            <person name="Sato H."/>
            <person name="Tonouchi N."/>
        </authorList>
    </citation>
    <scope>NUCLEOTIDE SEQUENCE</scope>
    <source>
        <strain evidence="1">NBRC 10751</strain>
    </source>
</reference>
<proteinExistence type="predicted"/>
<name>A0ACB5U8G6_AMBMO</name>
<dbReference type="Proteomes" id="UP001165064">
    <property type="component" value="Unassembled WGS sequence"/>
</dbReference>
<evidence type="ECO:0000313" key="2">
    <source>
        <dbReference type="Proteomes" id="UP001165064"/>
    </source>
</evidence>
<keyword evidence="2" id="KW-1185">Reference proteome</keyword>
<organism evidence="1 2">
    <name type="scientific">Ambrosiozyma monospora</name>
    <name type="common">Yeast</name>
    <name type="synonym">Endomycopsis monosporus</name>
    <dbReference type="NCBI Taxonomy" id="43982"/>
    <lineage>
        <taxon>Eukaryota</taxon>
        <taxon>Fungi</taxon>
        <taxon>Dikarya</taxon>
        <taxon>Ascomycota</taxon>
        <taxon>Saccharomycotina</taxon>
        <taxon>Pichiomycetes</taxon>
        <taxon>Pichiales</taxon>
        <taxon>Pichiaceae</taxon>
        <taxon>Ambrosiozyma</taxon>
    </lineage>
</organism>
<gene>
    <name evidence="1" type="ORF">Amon02_001191900</name>
</gene>
<evidence type="ECO:0000313" key="1">
    <source>
        <dbReference type="EMBL" id="GMF03807.1"/>
    </source>
</evidence>
<protein>
    <submittedName>
        <fullName evidence="1">Unnamed protein product</fullName>
    </submittedName>
</protein>
<sequence>MNPVSLFWFNSVWFVGRKDASNCGDGNWNQRDKQTSQGKIWPRLSLFIIVVSGLRHCVSKMMILNKTLLDHVCCDSLLMLSVVNTFVWIEWVKGLACSLFSGWWSSTLRLFKLILPTKYVFRSSKFKDFVRLLKMLRSHDQFPFCVFGKNFQQYCHVFNEVTCHSGDFRGPSLGLAGGAYSSNLPDIQYGEIDKWGMQDESHEQPWPITCHEIYTLLKTIQP</sequence>
<accession>A0ACB5U8G6</accession>
<comment type="caution">
    <text evidence="1">The sequence shown here is derived from an EMBL/GenBank/DDBJ whole genome shotgun (WGS) entry which is preliminary data.</text>
</comment>